<protein>
    <submittedName>
        <fullName evidence="9">Iron ABC transporter permease</fullName>
    </submittedName>
</protein>
<feature type="transmembrane region" description="Helical" evidence="8">
    <location>
        <begin position="89"/>
        <end position="109"/>
    </location>
</feature>
<dbReference type="CDD" id="cd06550">
    <property type="entry name" value="TM_ABC_iron-siderophores_like"/>
    <property type="match status" value="1"/>
</dbReference>
<evidence type="ECO:0000256" key="4">
    <source>
        <dbReference type="ARBA" id="ARBA00022475"/>
    </source>
</evidence>
<reference evidence="9 10" key="1">
    <citation type="submission" date="2016-09" db="EMBL/GenBank/DDBJ databases">
        <title>Phylogenomics of Achromobacter.</title>
        <authorList>
            <person name="Jeukens J."/>
            <person name="Freschi L."/>
            <person name="Vincent A.T."/>
            <person name="Emond-Rheault J.-G."/>
            <person name="Kukavica-Ibrulj I."/>
            <person name="Charette S.J."/>
            <person name="Levesque R.C."/>
        </authorList>
    </citation>
    <scope>NUCLEOTIDE SEQUENCE [LARGE SCALE GENOMIC DNA]</scope>
    <source>
        <strain evidence="9 10">AUS488</strain>
    </source>
</reference>
<dbReference type="Gene3D" id="1.10.3470.10">
    <property type="entry name" value="ABC transporter involved in vitamin B12 uptake, BtuC"/>
    <property type="match status" value="1"/>
</dbReference>
<dbReference type="AlphaFoldDB" id="A0A1R1JXG5"/>
<proteinExistence type="inferred from homology"/>
<evidence type="ECO:0000256" key="7">
    <source>
        <dbReference type="ARBA" id="ARBA00023136"/>
    </source>
</evidence>
<dbReference type="SUPFAM" id="SSF81345">
    <property type="entry name" value="ABC transporter involved in vitamin B12 uptake, BtuC"/>
    <property type="match status" value="1"/>
</dbReference>
<keyword evidence="6 8" id="KW-1133">Transmembrane helix</keyword>
<dbReference type="RefSeq" id="WP_076410133.1">
    <property type="nucleotide sequence ID" value="NZ_AP028040.1"/>
</dbReference>
<feature type="transmembrane region" description="Helical" evidence="8">
    <location>
        <begin position="229"/>
        <end position="247"/>
    </location>
</feature>
<organism evidence="9 10">
    <name type="scientific">Alcaligenes xylosoxydans xylosoxydans</name>
    <name type="common">Achromobacter xylosoxidans</name>
    <dbReference type="NCBI Taxonomy" id="85698"/>
    <lineage>
        <taxon>Bacteria</taxon>
        <taxon>Pseudomonadati</taxon>
        <taxon>Pseudomonadota</taxon>
        <taxon>Betaproteobacteria</taxon>
        <taxon>Burkholderiales</taxon>
        <taxon>Alcaligenaceae</taxon>
        <taxon>Achromobacter</taxon>
    </lineage>
</organism>
<evidence type="ECO:0000256" key="2">
    <source>
        <dbReference type="ARBA" id="ARBA00007935"/>
    </source>
</evidence>
<feature type="transmembrane region" description="Helical" evidence="8">
    <location>
        <begin position="115"/>
        <end position="136"/>
    </location>
</feature>
<feature type="transmembrane region" description="Helical" evidence="8">
    <location>
        <begin position="253"/>
        <end position="269"/>
    </location>
</feature>
<comment type="similarity">
    <text evidence="2">Belongs to the binding-protein-dependent transport system permease family. FecCD subfamily.</text>
</comment>
<keyword evidence="3" id="KW-0813">Transport</keyword>
<dbReference type="Pfam" id="PF01032">
    <property type="entry name" value="FecCD"/>
    <property type="match status" value="1"/>
</dbReference>
<evidence type="ECO:0000256" key="6">
    <source>
        <dbReference type="ARBA" id="ARBA00022989"/>
    </source>
</evidence>
<gene>
    <name evidence="9" type="ORF">BIZ92_20995</name>
</gene>
<dbReference type="OrthoDB" id="9811975at2"/>
<dbReference type="InterPro" id="IPR000522">
    <property type="entry name" value="ABC_transptr_permease_BtuC"/>
</dbReference>
<comment type="subcellular location">
    <subcellularLocation>
        <location evidence="1">Cell membrane</location>
        <topology evidence="1">Multi-pass membrane protein</topology>
    </subcellularLocation>
</comment>
<evidence type="ECO:0000256" key="1">
    <source>
        <dbReference type="ARBA" id="ARBA00004651"/>
    </source>
</evidence>
<feature type="transmembrane region" description="Helical" evidence="8">
    <location>
        <begin position="145"/>
        <end position="169"/>
    </location>
</feature>
<dbReference type="InterPro" id="IPR037294">
    <property type="entry name" value="ABC_BtuC-like"/>
</dbReference>
<keyword evidence="7 8" id="KW-0472">Membrane</keyword>
<dbReference type="GO" id="GO:0005886">
    <property type="term" value="C:plasma membrane"/>
    <property type="evidence" value="ECO:0007669"/>
    <property type="project" value="UniProtKB-SubCell"/>
</dbReference>
<sequence length="329" mass="34326">MRAGGAITGWAGLAALLLLLLLLCAASISLGAGAFSFAALAGGPDAERAWRLLLVSRVPRTLALLLAGMALAVAGLIMQMLVRNRYVEPTTAGTVESATLGILVVTLLAPDTPVIGKMLTATGFALAGSLLFLALLRRVPLRTPFIVPLIGLILGGVIHAVTTFVAYRYDLLQSLHAWTTGDFSGVLRGRYELLWIGFGLAAAAYLAADRYTVAGMGREFAANLGLNHARLTLVGLLIVSAISAVVVVTAGGIPFLGLIVPNAVSLVLGDNMRRSIPWVAMLGGVFVLACDIIGRLVIHPYEVPLGTVVGVVGSILFLCLLRSRGARRG</sequence>
<dbReference type="Proteomes" id="UP000187251">
    <property type="component" value="Unassembled WGS sequence"/>
</dbReference>
<dbReference type="GO" id="GO:0022857">
    <property type="term" value="F:transmembrane transporter activity"/>
    <property type="evidence" value="ECO:0007669"/>
    <property type="project" value="InterPro"/>
</dbReference>
<feature type="transmembrane region" description="Helical" evidence="8">
    <location>
        <begin position="303"/>
        <end position="321"/>
    </location>
</feature>
<comment type="caution">
    <text evidence="9">The sequence shown here is derived from an EMBL/GenBank/DDBJ whole genome shotgun (WGS) entry which is preliminary data.</text>
</comment>
<evidence type="ECO:0000256" key="5">
    <source>
        <dbReference type="ARBA" id="ARBA00022692"/>
    </source>
</evidence>
<dbReference type="PANTHER" id="PTHR30472:SF27">
    <property type="entry name" value="PETROBACTIN IMPORT SYSTEM PERMEASE PROTEIN YCLN"/>
    <property type="match status" value="1"/>
</dbReference>
<dbReference type="EMBL" id="MJMN01000005">
    <property type="protein sequence ID" value="OMG90782.1"/>
    <property type="molecule type" value="Genomic_DNA"/>
</dbReference>
<evidence type="ECO:0000256" key="3">
    <source>
        <dbReference type="ARBA" id="ARBA00022448"/>
    </source>
</evidence>
<accession>A0A1R1JXG5</accession>
<feature type="transmembrane region" description="Helical" evidence="8">
    <location>
        <begin position="276"/>
        <end position="297"/>
    </location>
</feature>
<dbReference type="GO" id="GO:0033214">
    <property type="term" value="P:siderophore-iron import into cell"/>
    <property type="evidence" value="ECO:0007669"/>
    <property type="project" value="TreeGrafter"/>
</dbReference>
<dbReference type="PANTHER" id="PTHR30472">
    <property type="entry name" value="FERRIC ENTEROBACTIN TRANSPORT SYSTEM PERMEASE PROTEIN"/>
    <property type="match status" value="1"/>
</dbReference>
<name>A0A1R1JXG5_ALCXX</name>
<keyword evidence="5 8" id="KW-0812">Transmembrane</keyword>
<evidence type="ECO:0000256" key="8">
    <source>
        <dbReference type="SAM" id="Phobius"/>
    </source>
</evidence>
<feature type="transmembrane region" description="Helical" evidence="8">
    <location>
        <begin position="62"/>
        <end position="82"/>
    </location>
</feature>
<keyword evidence="4" id="KW-1003">Cell membrane</keyword>
<evidence type="ECO:0000313" key="10">
    <source>
        <dbReference type="Proteomes" id="UP000187251"/>
    </source>
</evidence>
<evidence type="ECO:0000313" key="9">
    <source>
        <dbReference type="EMBL" id="OMG90782.1"/>
    </source>
</evidence>
<feature type="transmembrane region" description="Helical" evidence="8">
    <location>
        <begin position="189"/>
        <end position="208"/>
    </location>
</feature>